<gene>
    <name evidence="1" type="ORF">F441_22484</name>
</gene>
<accession>W2VR07</accession>
<protein>
    <submittedName>
        <fullName evidence="1">Uncharacterized protein</fullName>
    </submittedName>
</protein>
<reference evidence="1 2" key="1">
    <citation type="submission" date="2013-11" db="EMBL/GenBank/DDBJ databases">
        <title>The Genome Sequence of Phytophthora parasitica CJ01A1.</title>
        <authorList>
            <consortium name="The Broad Institute Genomics Platform"/>
            <person name="Russ C."/>
            <person name="Tyler B."/>
            <person name="Panabieres F."/>
            <person name="Shan W."/>
            <person name="Tripathy S."/>
            <person name="Grunwald N."/>
            <person name="Machado M."/>
            <person name="Johnson C.S."/>
            <person name="Walker B."/>
            <person name="Young S.K."/>
            <person name="Zeng Q."/>
            <person name="Gargeya S."/>
            <person name="Fitzgerald M."/>
            <person name="Haas B."/>
            <person name="Abouelleil A."/>
            <person name="Allen A.W."/>
            <person name="Alvarado L."/>
            <person name="Arachchi H.M."/>
            <person name="Berlin A.M."/>
            <person name="Chapman S.B."/>
            <person name="Gainer-Dewar J."/>
            <person name="Goldberg J."/>
            <person name="Griggs A."/>
            <person name="Gujja S."/>
            <person name="Hansen M."/>
            <person name="Howarth C."/>
            <person name="Imamovic A."/>
            <person name="Ireland A."/>
            <person name="Larimer J."/>
            <person name="McCowan C."/>
            <person name="Murphy C."/>
            <person name="Pearson M."/>
            <person name="Poon T.W."/>
            <person name="Priest M."/>
            <person name="Roberts A."/>
            <person name="Saif S."/>
            <person name="Shea T."/>
            <person name="Sisk P."/>
            <person name="Sykes S."/>
            <person name="Wortman J."/>
            <person name="Nusbaum C."/>
            <person name="Birren B."/>
        </authorList>
    </citation>
    <scope>NUCLEOTIDE SEQUENCE [LARGE SCALE GENOMIC DNA]</scope>
    <source>
        <strain evidence="1 2">CJ01A1</strain>
    </source>
</reference>
<organism evidence="1 2">
    <name type="scientific">Phytophthora nicotianae CJ01A1</name>
    <dbReference type="NCBI Taxonomy" id="1317063"/>
    <lineage>
        <taxon>Eukaryota</taxon>
        <taxon>Sar</taxon>
        <taxon>Stramenopiles</taxon>
        <taxon>Oomycota</taxon>
        <taxon>Peronosporomycetes</taxon>
        <taxon>Peronosporales</taxon>
        <taxon>Peronosporaceae</taxon>
        <taxon>Phytophthora</taxon>
    </lineage>
</organism>
<comment type="caution">
    <text evidence="1">The sequence shown here is derived from an EMBL/GenBank/DDBJ whole genome shotgun (WGS) entry which is preliminary data.</text>
</comment>
<evidence type="ECO:0000313" key="2">
    <source>
        <dbReference type="Proteomes" id="UP000018958"/>
    </source>
</evidence>
<name>W2VR07_PHYNI</name>
<sequence length="33" mass="3788">MRLASNRKSRNYSTSRLKKLMQSTIACWIEGTG</sequence>
<evidence type="ECO:0000313" key="1">
    <source>
        <dbReference type="EMBL" id="ETP00093.1"/>
    </source>
</evidence>
<dbReference type="AlphaFoldDB" id="W2VR07"/>
<dbReference type="Proteomes" id="UP000018958">
    <property type="component" value="Unassembled WGS sequence"/>
</dbReference>
<dbReference type="EMBL" id="ANIX01004723">
    <property type="protein sequence ID" value="ETP00093.1"/>
    <property type="molecule type" value="Genomic_DNA"/>
</dbReference>
<proteinExistence type="predicted"/>